<keyword evidence="3 6" id="KW-0808">Transferase</keyword>
<evidence type="ECO:0000313" key="7">
    <source>
        <dbReference type="EMBL" id="SER22822.1"/>
    </source>
</evidence>
<keyword evidence="4" id="KW-0479">Metal-binding</keyword>
<dbReference type="PROSITE" id="PS00723">
    <property type="entry name" value="POLYPRENYL_SYNTHASE_1"/>
    <property type="match status" value="1"/>
</dbReference>
<evidence type="ECO:0000313" key="8">
    <source>
        <dbReference type="Proteomes" id="UP000199021"/>
    </source>
</evidence>
<dbReference type="Pfam" id="PF00348">
    <property type="entry name" value="polyprenyl_synt"/>
    <property type="match status" value="1"/>
</dbReference>
<dbReference type="STRING" id="478744.SAMN05444359_1299"/>
<dbReference type="GO" id="GO:0046872">
    <property type="term" value="F:metal ion binding"/>
    <property type="evidence" value="ECO:0007669"/>
    <property type="project" value="UniProtKB-KW"/>
</dbReference>
<dbReference type="SUPFAM" id="SSF48576">
    <property type="entry name" value="Terpenoid synthases"/>
    <property type="match status" value="1"/>
</dbReference>
<dbReference type="PANTHER" id="PTHR12001:SF85">
    <property type="entry name" value="SHORT CHAIN ISOPRENYL DIPHOSPHATE SYNTHASE"/>
    <property type="match status" value="1"/>
</dbReference>
<dbReference type="RefSeq" id="WP_090172281.1">
    <property type="nucleotide sequence ID" value="NZ_FOFB01000029.1"/>
</dbReference>
<name>A0A1H9MGM4_9BACT</name>
<dbReference type="InterPro" id="IPR033749">
    <property type="entry name" value="Polyprenyl_synt_CS"/>
</dbReference>
<reference evidence="8" key="1">
    <citation type="submission" date="2016-10" db="EMBL/GenBank/DDBJ databases">
        <authorList>
            <person name="Varghese N."/>
            <person name="Submissions S."/>
        </authorList>
    </citation>
    <scope>NUCLEOTIDE SEQUENCE [LARGE SCALE GENOMIC DNA]</scope>
    <source>
        <strain evidence="8">DSM 24740</strain>
    </source>
</reference>
<dbReference type="InterPro" id="IPR000092">
    <property type="entry name" value="Polyprenyl_synt"/>
</dbReference>
<proteinExistence type="inferred from homology"/>
<dbReference type="SFLD" id="SFLDG01017">
    <property type="entry name" value="Polyprenyl_Transferase_Like"/>
    <property type="match status" value="1"/>
</dbReference>
<dbReference type="EMBL" id="FOFB01000029">
    <property type="protein sequence ID" value="SER22822.1"/>
    <property type="molecule type" value="Genomic_DNA"/>
</dbReference>
<evidence type="ECO:0000256" key="6">
    <source>
        <dbReference type="RuleBase" id="RU004466"/>
    </source>
</evidence>
<evidence type="ECO:0000256" key="4">
    <source>
        <dbReference type="ARBA" id="ARBA00022723"/>
    </source>
</evidence>
<dbReference type="Gene3D" id="1.10.600.10">
    <property type="entry name" value="Farnesyl Diphosphate Synthase"/>
    <property type="match status" value="1"/>
</dbReference>
<evidence type="ECO:0000256" key="3">
    <source>
        <dbReference type="ARBA" id="ARBA00022679"/>
    </source>
</evidence>
<gene>
    <name evidence="7" type="ORF">SAMN05444359_1299</name>
</gene>
<dbReference type="SFLD" id="SFLDS00005">
    <property type="entry name" value="Isoprenoid_Synthase_Type_I"/>
    <property type="match status" value="1"/>
</dbReference>
<evidence type="ECO:0000256" key="1">
    <source>
        <dbReference type="ARBA" id="ARBA00001946"/>
    </source>
</evidence>
<dbReference type="CDD" id="cd00685">
    <property type="entry name" value="Trans_IPPS_HT"/>
    <property type="match status" value="1"/>
</dbReference>
<keyword evidence="5" id="KW-0460">Magnesium</keyword>
<accession>A0A1H9MGM4</accession>
<sequence length="331" mass="36620">MSSPYPSMIDDLRRQFLDRLAATFSDREPRGLYAPIDYILDLGGKRVRPLVALLAARMFGDEDLNKSMPVALAVEVFHNFTLLHDDIMDDSPLRRGQMTVHEKWDINTGILSGDLMLIQAYQYLCECPNKAALPEMLCTFNRVATGVCEGQQYDVDFEARQDVTIGEYLKMIELKTAVLLGGALELGALAAGAKKEDADHLYAFGRLTGLAFQLQDDLLDTFGDSKVTGKRTGNDIIRNKKTFLFLKALELLGKEDKDELNAWFADSPADPANKVIRVTDMMARAGIPQAVAELRDQYQADAYAHLDAAGGDPGVKAVLRALAESLLQRES</sequence>
<dbReference type="PANTHER" id="PTHR12001">
    <property type="entry name" value="GERANYLGERANYL PYROPHOSPHATE SYNTHASE"/>
    <property type="match status" value="1"/>
</dbReference>
<dbReference type="Proteomes" id="UP000199021">
    <property type="component" value="Unassembled WGS sequence"/>
</dbReference>
<dbReference type="GO" id="GO:0004659">
    <property type="term" value="F:prenyltransferase activity"/>
    <property type="evidence" value="ECO:0007669"/>
    <property type="project" value="InterPro"/>
</dbReference>
<dbReference type="AlphaFoldDB" id="A0A1H9MGM4"/>
<dbReference type="GO" id="GO:0008299">
    <property type="term" value="P:isoprenoid biosynthetic process"/>
    <property type="evidence" value="ECO:0007669"/>
    <property type="project" value="InterPro"/>
</dbReference>
<evidence type="ECO:0000256" key="5">
    <source>
        <dbReference type="ARBA" id="ARBA00022842"/>
    </source>
</evidence>
<evidence type="ECO:0000256" key="2">
    <source>
        <dbReference type="ARBA" id="ARBA00006706"/>
    </source>
</evidence>
<dbReference type="InParanoid" id="A0A1H9MGM4"/>
<dbReference type="InterPro" id="IPR008949">
    <property type="entry name" value="Isoprenoid_synthase_dom_sf"/>
</dbReference>
<dbReference type="OrthoDB" id="9805316at2"/>
<keyword evidence="8" id="KW-1185">Reference proteome</keyword>
<comment type="cofactor">
    <cofactor evidence="1">
        <name>Mg(2+)</name>
        <dbReference type="ChEBI" id="CHEBI:18420"/>
    </cofactor>
</comment>
<protein>
    <submittedName>
        <fullName evidence="7">Geranylgeranyl diphosphate synthase, type II</fullName>
    </submittedName>
</protein>
<organism evidence="7 8">
    <name type="scientific">Neolewinella agarilytica</name>
    <dbReference type="NCBI Taxonomy" id="478744"/>
    <lineage>
        <taxon>Bacteria</taxon>
        <taxon>Pseudomonadati</taxon>
        <taxon>Bacteroidota</taxon>
        <taxon>Saprospiria</taxon>
        <taxon>Saprospirales</taxon>
        <taxon>Lewinellaceae</taxon>
        <taxon>Neolewinella</taxon>
    </lineage>
</organism>
<comment type="similarity">
    <text evidence="2 6">Belongs to the FPP/GGPP synthase family.</text>
</comment>